<dbReference type="Gene3D" id="3.30.70.1230">
    <property type="entry name" value="Nucleotide cyclase"/>
    <property type="match status" value="1"/>
</dbReference>
<dbReference type="SUPFAM" id="SSF55073">
    <property type="entry name" value="Nucleotide cyclase"/>
    <property type="match status" value="1"/>
</dbReference>
<dbReference type="GO" id="GO:0035556">
    <property type="term" value="P:intracellular signal transduction"/>
    <property type="evidence" value="ECO:0007669"/>
    <property type="project" value="InterPro"/>
</dbReference>
<dbReference type="CDD" id="cd06225">
    <property type="entry name" value="HAMP"/>
    <property type="match status" value="1"/>
</dbReference>
<feature type="domain" description="Guanylate cyclase" evidence="2">
    <location>
        <begin position="465"/>
        <end position="597"/>
    </location>
</feature>
<dbReference type="InterPro" id="IPR001054">
    <property type="entry name" value="A/G_cyclase"/>
</dbReference>
<dbReference type="AlphaFoldDB" id="A0A2P7SQE8"/>
<dbReference type="PROSITE" id="PS50885">
    <property type="entry name" value="HAMP"/>
    <property type="match status" value="1"/>
</dbReference>
<dbReference type="Proteomes" id="UP000241229">
    <property type="component" value="Unassembled WGS sequence"/>
</dbReference>
<dbReference type="InterPro" id="IPR050697">
    <property type="entry name" value="Adenylyl/Guanylyl_Cyclase_3/4"/>
</dbReference>
<dbReference type="PANTHER" id="PTHR43081">
    <property type="entry name" value="ADENYLATE CYCLASE, TERMINAL-DIFFERENTIATION SPECIFIC-RELATED"/>
    <property type="match status" value="1"/>
</dbReference>
<dbReference type="CDD" id="cd07302">
    <property type="entry name" value="CHD"/>
    <property type="match status" value="1"/>
</dbReference>
<dbReference type="PROSITE" id="PS50125">
    <property type="entry name" value="GUANYLATE_CYCLASE_2"/>
    <property type="match status" value="1"/>
</dbReference>
<dbReference type="OrthoDB" id="9789782at2"/>
<protein>
    <submittedName>
        <fullName evidence="4">Adenylate/guanylate cyclase domain-containing protein</fullName>
    </submittedName>
</protein>
<feature type="transmembrane region" description="Helical" evidence="1">
    <location>
        <begin position="31"/>
        <end position="53"/>
    </location>
</feature>
<sequence>MQSRRTAETETGLPRTSDGARGIWSRPLQTLLAATTVSLILIVAAALIGLNYYRARNAAIDDAKAGMRVFSERLVERFNALSDQTTTSIGLITSVPNAFLRPPPERLDDKAVVLREIIRRAPHLDGAYAGYPDGSFLHVINLRTPGWVAALGAPAHAALAVRSLHSENGGPVQAVAFQDGKGAAAGQLPPVSTEFDPRTRPWYKAAANIPGPVSIGPYQMATTGKLGMTVAQSHSADRKIVIAVDIILDTITDFLAAERITPGTVTFIVDTSGNPVIHSDRAFMDRLLAGGGTASPPAAPDPVVDSVRSDDSWTAQPRIIAAGDRDFLTLVTPLKSPLLLAHHRVVVAAPMDELMADANRSLLQALMVSAMIVIGAVLFALMLSRLITKSLHRLTDSADRLQNLDFATPVDVSSHVTEITTLGRAMNRARDAIFTFALYVPKEFVRKGIQSGYFTGRTAVRQELTALFTDIYDFTTISEAHPPEQVVAMLSEYFDILEEAVSLHNGSIIQFLGDSIFAMWNAPVPDARHAENACRAALEAQRRLDAFNRAQAEKGLPAFRTRFGIHTGQAVVGSVGAQERLQYTAMGDTINVASRLEGINKAYRTTILASAAVREACSAAIAFRPLGLAQAKGRMEGLQVFEVVGIVTDGSRGSADREPQAEAGSAA</sequence>
<dbReference type="InterPro" id="IPR003660">
    <property type="entry name" value="HAMP_dom"/>
</dbReference>
<dbReference type="PANTHER" id="PTHR43081:SF1">
    <property type="entry name" value="ADENYLATE CYCLASE, TERMINAL-DIFFERENTIATION SPECIFIC"/>
    <property type="match status" value="1"/>
</dbReference>
<comment type="caution">
    <text evidence="4">The sequence shown here is derived from an EMBL/GenBank/DDBJ whole genome shotgun (WGS) entry which is preliminary data.</text>
</comment>
<accession>A0A2P7SQE8</accession>
<evidence type="ECO:0000313" key="4">
    <source>
        <dbReference type="EMBL" id="PSJ64688.1"/>
    </source>
</evidence>
<proteinExistence type="predicted"/>
<evidence type="ECO:0000259" key="2">
    <source>
        <dbReference type="PROSITE" id="PS50125"/>
    </source>
</evidence>
<dbReference type="SMART" id="SM00304">
    <property type="entry name" value="HAMP"/>
    <property type="match status" value="1"/>
</dbReference>
<organism evidence="4 5">
    <name type="scientific">Kumtagia ephedrae</name>
    <dbReference type="NCBI Taxonomy" id="2116701"/>
    <lineage>
        <taxon>Bacteria</taxon>
        <taxon>Pseudomonadati</taxon>
        <taxon>Pseudomonadota</taxon>
        <taxon>Alphaproteobacteria</taxon>
        <taxon>Hyphomicrobiales</taxon>
        <taxon>Phyllobacteriaceae</taxon>
        <taxon>Kumtagia</taxon>
    </lineage>
</organism>
<gene>
    <name evidence="4" type="ORF">C7I84_03275</name>
</gene>
<keyword evidence="1" id="KW-1133">Transmembrane helix</keyword>
<name>A0A2P7SQE8_9HYPH</name>
<dbReference type="InterPro" id="IPR029787">
    <property type="entry name" value="Nucleotide_cyclase"/>
</dbReference>
<dbReference type="SMART" id="SM00044">
    <property type="entry name" value="CYCc"/>
    <property type="match status" value="1"/>
</dbReference>
<dbReference type="Pfam" id="PF00672">
    <property type="entry name" value="HAMP"/>
    <property type="match status" value="1"/>
</dbReference>
<dbReference type="GO" id="GO:0004016">
    <property type="term" value="F:adenylate cyclase activity"/>
    <property type="evidence" value="ECO:0007669"/>
    <property type="project" value="UniProtKB-ARBA"/>
</dbReference>
<dbReference type="EMBL" id="PXYK01000003">
    <property type="protein sequence ID" value="PSJ64688.1"/>
    <property type="molecule type" value="Genomic_DNA"/>
</dbReference>
<dbReference type="Pfam" id="PF00211">
    <property type="entry name" value="Guanylate_cyc"/>
    <property type="match status" value="1"/>
</dbReference>
<evidence type="ECO:0000256" key="1">
    <source>
        <dbReference type="SAM" id="Phobius"/>
    </source>
</evidence>
<reference evidence="4 5" key="1">
    <citation type="submission" date="2018-03" db="EMBL/GenBank/DDBJ databases">
        <title>The draft genome of Mesorhizobium sp. 6GN-30.</title>
        <authorList>
            <person name="Liu L."/>
            <person name="Li L."/>
            <person name="Wang T."/>
            <person name="Zhang X."/>
            <person name="Liang L."/>
        </authorList>
    </citation>
    <scope>NUCLEOTIDE SEQUENCE [LARGE SCALE GENOMIC DNA]</scope>
    <source>
        <strain evidence="4 5">6GN30</strain>
    </source>
</reference>
<evidence type="ECO:0000259" key="3">
    <source>
        <dbReference type="PROSITE" id="PS50885"/>
    </source>
</evidence>
<keyword evidence="1" id="KW-0812">Transmembrane</keyword>
<keyword evidence="5" id="KW-1185">Reference proteome</keyword>
<feature type="transmembrane region" description="Helical" evidence="1">
    <location>
        <begin position="362"/>
        <end position="383"/>
    </location>
</feature>
<keyword evidence="1" id="KW-0472">Membrane</keyword>
<dbReference type="Gene3D" id="3.30.450.20">
    <property type="entry name" value="PAS domain"/>
    <property type="match status" value="2"/>
</dbReference>
<feature type="domain" description="HAMP" evidence="3">
    <location>
        <begin position="385"/>
        <end position="438"/>
    </location>
</feature>
<dbReference type="GO" id="GO:0009190">
    <property type="term" value="P:cyclic nucleotide biosynthetic process"/>
    <property type="evidence" value="ECO:0007669"/>
    <property type="project" value="InterPro"/>
</dbReference>
<dbReference type="Gene3D" id="6.10.340.10">
    <property type="match status" value="1"/>
</dbReference>
<evidence type="ECO:0000313" key="5">
    <source>
        <dbReference type="Proteomes" id="UP000241229"/>
    </source>
</evidence>
<dbReference type="GO" id="GO:0016020">
    <property type="term" value="C:membrane"/>
    <property type="evidence" value="ECO:0007669"/>
    <property type="project" value="InterPro"/>
</dbReference>